<evidence type="ECO:0000256" key="3">
    <source>
        <dbReference type="ARBA" id="ARBA00022475"/>
    </source>
</evidence>
<dbReference type="InterPro" id="IPR002758">
    <property type="entry name" value="Cation_antiport_E"/>
</dbReference>
<dbReference type="PIRSF" id="PIRSF019239">
    <property type="entry name" value="MrpE"/>
    <property type="match status" value="1"/>
</dbReference>
<evidence type="ECO:0000256" key="4">
    <source>
        <dbReference type="ARBA" id="ARBA00022692"/>
    </source>
</evidence>
<protein>
    <submittedName>
        <fullName evidence="8">Na+/H+ antiporter subunit E</fullName>
    </submittedName>
</protein>
<evidence type="ECO:0000256" key="1">
    <source>
        <dbReference type="ARBA" id="ARBA00004651"/>
    </source>
</evidence>
<keyword evidence="5 7" id="KW-1133">Transmembrane helix</keyword>
<dbReference type="Proteomes" id="UP001375743">
    <property type="component" value="Unassembled WGS sequence"/>
</dbReference>
<reference evidence="8 9" key="1">
    <citation type="submission" date="2024-01" db="EMBL/GenBank/DDBJ databases">
        <title>Multi-omics insights into the function and evolution of sodium benzoate biodegradation pathways in Benzoatithermus flavus gen. nov., sp. nov. from hot spring.</title>
        <authorList>
            <person name="Hu C.-J."/>
            <person name="Li W.-J."/>
        </authorList>
    </citation>
    <scope>NUCLEOTIDE SEQUENCE [LARGE SCALE GENOMIC DNA]</scope>
    <source>
        <strain evidence="8 9">SYSU G07066</strain>
    </source>
</reference>
<proteinExistence type="inferred from homology"/>
<evidence type="ECO:0000256" key="7">
    <source>
        <dbReference type="SAM" id="Phobius"/>
    </source>
</evidence>
<keyword evidence="9" id="KW-1185">Reference proteome</keyword>
<dbReference type="Pfam" id="PF01899">
    <property type="entry name" value="MNHE"/>
    <property type="match status" value="1"/>
</dbReference>
<keyword evidence="4 7" id="KW-0812">Transmembrane</keyword>
<sequence>MRARLLPHPALSLTLALVWVALVNEIGPGSLVTGLVLGLVVPLVTQPFWPDRPRLRRPHRVLEYVLVAVLDIVAANLQVARLVLFRRNASLRSTYVTVPLALRSPEAITVLAATITLTPGTLSAELSADGRSLLVHALDVPDPDALVAGIKTRYEARLLEIFT</sequence>
<keyword evidence="3" id="KW-1003">Cell membrane</keyword>
<comment type="similarity">
    <text evidence="2">Belongs to the CPA3 antiporters (TC 2.A.63) subunit E family.</text>
</comment>
<evidence type="ECO:0000313" key="8">
    <source>
        <dbReference type="EMBL" id="MEK0082143.1"/>
    </source>
</evidence>
<evidence type="ECO:0000256" key="5">
    <source>
        <dbReference type="ARBA" id="ARBA00022989"/>
    </source>
</evidence>
<dbReference type="EMBL" id="JBBLZC010000002">
    <property type="protein sequence ID" value="MEK0082143.1"/>
    <property type="molecule type" value="Genomic_DNA"/>
</dbReference>
<name>A0ABU8XNW5_9PROT</name>
<evidence type="ECO:0000256" key="6">
    <source>
        <dbReference type="ARBA" id="ARBA00023136"/>
    </source>
</evidence>
<keyword evidence="6 7" id="KW-0472">Membrane</keyword>
<gene>
    <name evidence="8" type="ORF">U1T56_03190</name>
</gene>
<dbReference type="PANTHER" id="PTHR34584:SF1">
    <property type="entry name" value="NA(+)_H(+) ANTIPORTER SUBUNIT E1"/>
    <property type="match status" value="1"/>
</dbReference>
<comment type="caution">
    <text evidence="8">The sequence shown here is derived from an EMBL/GenBank/DDBJ whole genome shotgun (WGS) entry which is preliminary data.</text>
</comment>
<organism evidence="8 9">
    <name type="scientific">Benzoatithermus flavus</name>
    <dbReference type="NCBI Taxonomy" id="3108223"/>
    <lineage>
        <taxon>Bacteria</taxon>
        <taxon>Pseudomonadati</taxon>
        <taxon>Pseudomonadota</taxon>
        <taxon>Alphaproteobacteria</taxon>
        <taxon>Geminicoccales</taxon>
        <taxon>Geminicoccaceae</taxon>
        <taxon>Benzoatithermus</taxon>
    </lineage>
</organism>
<comment type="subcellular location">
    <subcellularLocation>
        <location evidence="1">Cell membrane</location>
        <topology evidence="1">Multi-pass membrane protein</topology>
    </subcellularLocation>
</comment>
<feature type="transmembrane region" description="Helical" evidence="7">
    <location>
        <begin position="62"/>
        <end position="84"/>
    </location>
</feature>
<dbReference type="NCBIfam" id="NF006518">
    <property type="entry name" value="PRK08965.1-2"/>
    <property type="match status" value="1"/>
</dbReference>
<accession>A0ABU8XNW5</accession>
<evidence type="ECO:0000313" key="9">
    <source>
        <dbReference type="Proteomes" id="UP001375743"/>
    </source>
</evidence>
<dbReference type="PANTHER" id="PTHR34584">
    <property type="entry name" value="NA(+)/H(+) ANTIPORTER SUBUNIT E1"/>
    <property type="match status" value="1"/>
</dbReference>
<evidence type="ECO:0000256" key="2">
    <source>
        <dbReference type="ARBA" id="ARBA00006228"/>
    </source>
</evidence>
<dbReference type="RefSeq" id="WP_418157993.1">
    <property type="nucleotide sequence ID" value="NZ_JBBLZC010000002.1"/>
</dbReference>